<reference evidence="1" key="1">
    <citation type="submission" date="2020-03" db="EMBL/GenBank/DDBJ databases">
        <authorList>
            <person name="Weist P."/>
        </authorList>
    </citation>
    <scope>NUCLEOTIDE SEQUENCE</scope>
</reference>
<name>A0A9N7VSK8_PLEPL</name>
<organism evidence="1 2">
    <name type="scientific">Pleuronectes platessa</name>
    <name type="common">European plaice</name>
    <dbReference type="NCBI Taxonomy" id="8262"/>
    <lineage>
        <taxon>Eukaryota</taxon>
        <taxon>Metazoa</taxon>
        <taxon>Chordata</taxon>
        <taxon>Craniata</taxon>
        <taxon>Vertebrata</taxon>
        <taxon>Euteleostomi</taxon>
        <taxon>Actinopterygii</taxon>
        <taxon>Neopterygii</taxon>
        <taxon>Teleostei</taxon>
        <taxon>Neoteleostei</taxon>
        <taxon>Acanthomorphata</taxon>
        <taxon>Carangaria</taxon>
        <taxon>Pleuronectiformes</taxon>
        <taxon>Pleuronectoidei</taxon>
        <taxon>Pleuronectidae</taxon>
        <taxon>Pleuronectes</taxon>
    </lineage>
</organism>
<evidence type="ECO:0000313" key="2">
    <source>
        <dbReference type="Proteomes" id="UP001153269"/>
    </source>
</evidence>
<protein>
    <submittedName>
        <fullName evidence="1">Uncharacterized protein</fullName>
    </submittedName>
</protein>
<sequence>MDVRQKQALLVVCAMISSEGRREKKKKRVWVKERSGGRVQPGLSLLQRELETQEQTGFRKLLRMTAEEFYLLLAMVKPLITKQNTKMRLAISPRERLSLTLRFLVTGETFKSLRLQ</sequence>
<evidence type="ECO:0000313" key="1">
    <source>
        <dbReference type="EMBL" id="CAB1454944.1"/>
    </source>
</evidence>
<proteinExistence type="predicted"/>
<dbReference type="AlphaFoldDB" id="A0A9N7VSK8"/>
<dbReference type="EMBL" id="CADEAL010004233">
    <property type="protein sequence ID" value="CAB1454944.1"/>
    <property type="molecule type" value="Genomic_DNA"/>
</dbReference>
<comment type="caution">
    <text evidence="1">The sequence shown here is derived from an EMBL/GenBank/DDBJ whole genome shotgun (WGS) entry which is preliminary data.</text>
</comment>
<dbReference type="Proteomes" id="UP001153269">
    <property type="component" value="Unassembled WGS sequence"/>
</dbReference>
<keyword evidence="2" id="KW-1185">Reference proteome</keyword>
<gene>
    <name evidence="1" type="ORF">PLEPLA_LOCUS42711</name>
</gene>
<accession>A0A9N7VSK8</accession>